<gene>
    <name evidence="1" type="ORF">SAMN05661012_06670</name>
    <name evidence="2" type="ORF">SR876_25740</name>
</gene>
<dbReference type="AlphaFoldDB" id="A0A1K1T2M4"/>
<organism evidence="1 3">
    <name type="scientific">Chitinophaga sancti</name>
    <dbReference type="NCBI Taxonomy" id="1004"/>
    <lineage>
        <taxon>Bacteria</taxon>
        <taxon>Pseudomonadati</taxon>
        <taxon>Bacteroidota</taxon>
        <taxon>Chitinophagia</taxon>
        <taxon>Chitinophagales</taxon>
        <taxon>Chitinophagaceae</taxon>
        <taxon>Chitinophaga</taxon>
    </lineage>
</organism>
<proteinExistence type="predicted"/>
<keyword evidence="4" id="KW-1185">Reference proteome</keyword>
<name>A0A1K1T2M4_9BACT</name>
<evidence type="ECO:0000313" key="4">
    <source>
        <dbReference type="Proteomes" id="UP001326715"/>
    </source>
</evidence>
<dbReference type="OrthoDB" id="678755at2"/>
<dbReference type="Proteomes" id="UP001326715">
    <property type="component" value="Chromosome"/>
</dbReference>
<dbReference type="EMBL" id="FPIZ01000053">
    <property type="protein sequence ID" value="SFW90750.1"/>
    <property type="molecule type" value="Genomic_DNA"/>
</dbReference>
<dbReference type="RefSeq" id="WP_072366677.1">
    <property type="nucleotide sequence ID" value="NZ_CP139972.1"/>
</dbReference>
<dbReference type="EMBL" id="CP140154">
    <property type="protein sequence ID" value="WQG88327.1"/>
    <property type="molecule type" value="Genomic_DNA"/>
</dbReference>
<reference evidence="2 4" key="2">
    <citation type="submission" date="2023-11" db="EMBL/GenBank/DDBJ databases">
        <title>MicrobeMod: A computational toolkit for identifying prokaryotic methylation and restriction-modification with nanopore sequencing.</title>
        <authorList>
            <person name="Crits-Christoph A."/>
            <person name="Kang S.C."/>
            <person name="Lee H."/>
            <person name="Ostrov N."/>
        </authorList>
    </citation>
    <scope>NUCLEOTIDE SEQUENCE [LARGE SCALE GENOMIC DNA]</scope>
    <source>
        <strain evidence="2 4">ATCC 23090</strain>
    </source>
</reference>
<evidence type="ECO:0000313" key="1">
    <source>
        <dbReference type="EMBL" id="SFW90750.1"/>
    </source>
</evidence>
<sequence>MKRTNIILSAIGFLSLVGGTLAFKVQHRFNGTLLCYTTVGIDVGADHIFAAVITTKYAINAFSKTLFCTVPGPNRIYENQKVAPSL</sequence>
<reference evidence="1 3" key="1">
    <citation type="submission" date="2016-11" db="EMBL/GenBank/DDBJ databases">
        <authorList>
            <person name="Jaros S."/>
            <person name="Januszkiewicz K."/>
            <person name="Wedrychowicz H."/>
        </authorList>
    </citation>
    <scope>NUCLEOTIDE SEQUENCE [LARGE SCALE GENOMIC DNA]</scope>
    <source>
        <strain evidence="1 3">DSM 784</strain>
    </source>
</reference>
<accession>A0A1K1T2M4</accession>
<evidence type="ECO:0000313" key="2">
    <source>
        <dbReference type="EMBL" id="WQG88327.1"/>
    </source>
</evidence>
<dbReference type="Proteomes" id="UP000183788">
    <property type="component" value="Unassembled WGS sequence"/>
</dbReference>
<protein>
    <submittedName>
        <fullName evidence="1">Uncharacterized protein</fullName>
    </submittedName>
</protein>
<evidence type="ECO:0000313" key="3">
    <source>
        <dbReference type="Proteomes" id="UP000183788"/>
    </source>
</evidence>